<evidence type="ECO:0000313" key="2">
    <source>
        <dbReference type="Proteomes" id="UP001205185"/>
    </source>
</evidence>
<dbReference type="InterPro" id="IPR008323">
    <property type="entry name" value="UCP033563"/>
</dbReference>
<dbReference type="PANTHER" id="PTHR36454:SF1">
    <property type="entry name" value="DUF1015 DOMAIN-CONTAINING PROTEIN"/>
    <property type="match status" value="1"/>
</dbReference>
<organism evidence="1 2">
    <name type="scientific">Actinokineospora diospyrosa</name>
    <dbReference type="NCBI Taxonomy" id="103728"/>
    <lineage>
        <taxon>Bacteria</taxon>
        <taxon>Bacillati</taxon>
        <taxon>Actinomycetota</taxon>
        <taxon>Actinomycetes</taxon>
        <taxon>Pseudonocardiales</taxon>
        <taxon>Pseudonocardiaceae</taxon>
        <taxon>Actinokineospora</taxon>
    </lineage>
</organism>
<dbReference type="Proteomes" id="UP001205185">
    <property type="component" value="Unassembled WGS sequence"/>
</dbReference>
<reference evidence="1 2" key="1">
    <citation type="submission" date="2022-06" db="EMBL/GenBank/DDBJ databases">
        <title>Genomic Encyclopedia of Archaeal and Bacterial Type Strains, Phase II (KMG-II): from individual species to whole genera.</title>
        <authorList>
            <person name="Goeker M."/>
        </authorList>
    </citation>
    <scope>NUCLEOTIDE SEQUENCE [LARGE SCALE GENOMIC DNA]</scope>
    <source>
        <strain evidence="1 2">DSM 44255</strain>
    </source>
</reference>
<dbReference type="PANTHER" id="PTHR36454">
    <property type="entry name" value="LMO2823 PROTEIN"/>
    <property type="match status" value="1"/>
</dbReference>
<keyword evidence="2" id="KW-1185">Reference proteome</keyword>
<sequence>MIGMSEWVRPIRRGWIVRAEVPGPDVDEFADADRVVAALARPGTSGSLLAVQHPHRTPAALAAGHGLLDVLAGARRTLRDLERAAYRPVADVIAPYRVDGPDGAATGVLCMVDPAAVGADGVSWVRHSEQVYPEVVAERAAVLTGLGCATSAALLIPVTDGQLLTDTVDQAIAAAGAPAVSTVDSAGRRHQVWLLGPGPIRDAVLTVVAARPLMVADGNHRVAAAAAADLGGLLALVTAGPGLRIGAYHRVLTGTGLDADALASAWRSVGVQVREVPSAAAPVDPGTVVVESHGRTLCLDLPPSTALDHAQVELLLLHEALKVDPEGPHVRPLPDGRTPDVEVDAVLRLAPVPLAQVLAVHAAGGRMPRKSTYFTPKPRSGLLLADLDR</sequence>
<dbReference type="EMBL" id="JAMTCO010000017">
    <property type="protein sequence ID" value="MCP2273625.1"/>
    <property type="molecule type" value="Genomic_DNA"/>
</dbReference>
<accession>A0ABT1ILU1</accession>
<comment type="caution">
    <text evidence="1">The sequence shown here is derived from an EMBL/GenBank/DDBJ whole genome shotgun (WGS) entry which is preliminary data.</text>
</comment>
<proteinExistence type="predicted"/>
<gene>
    <name evidence="1" type="ORF">LV75_006155</name>
</gene>
<dbReference type="Pfam" id="PF06245">
    <property type="entry name" value="DUF1015"/>
    <property type="match status" value="1"/>
</dbReference>
<protein>
    <submittedName>
        <fullName evidence="1">Uncharacterized conserved protein, DUF1015 family</fullName>
    </submittedName>
</protein>
<name>A0ABT1ILU1_9PSEU</name>
<evidence type="ECO:0000313" key="1">
    <source>
        <dbReference type="EMBL" id="MCP2273625.1"/>
    </source>
</evidence>